<evidence type="ECO:0000256" key="2">
    <source>
        <dbReference type="SAM" id="MobiDB-lite"/>
    </source>
</evidence>
<evidence type="ECO:0000313" key="5">
    <source>
        <dbReference type="Proteomes" id="UP000326831"/>
    </source>
</evidence>
<protein>
    <submittedName>
        <fullName evidence="4">Serine/threonine-protein phosphatase</fullName>
    </submittedName>
</protein>
<proteinExistence type="predicted"/>
<dbReference type="Pfam" id="PF07228">
    <property type="entry name" value="SpoIIE"/>
    <property type="match status" value="1"/>
</dbReference>
<dbReference type="GO" id="GO:0016791">
    <property type="term" value="F:phosphatase activity"/>
    <property type="evidence" value="ECO:0007669"/>
    <property type="project" value="TreeGrafter"/>
</dbReference>
<keyword evidence="1" id="KW-0378">Hydrolase</keyword>
<feature type="region of interest" description="Disordered" evidence="2">
    <location>
        <begin position="484"/>
        <end position="504"/>
    </location>
</feature>
<dbReference type="AlphaFoldDB" id="A0A5P2UFE0"/>
<dbReference type="InterPro" id="IPR052016">
    <property type="entry name" value="Bact_Sigma-Reg"/>
</dbReference>
<dbReference type="SUPFAM" id="SSF81606">
    <property type="entry name" value="PP2C-like"/>
    <property type="match status" value="1"/>
</dbReference>
<dbReference type="InterPro" id="IPR036457">
    <property type="entry name" value="PPM-type-like_dom_sf"/>
</dbReference>
<feature type="compositionally biased region" description="Basic and acidic residues" evidence="2">
    <location>
        <begin position="72"/>
        <end position="82"/>
    </location>
</feature>
<dbReference type="Gene3D" id="3.60.40.10">
    <property type="entry name" value="PPM-type phosphatase domain"/>
    <property type="match status" value="1"/>
</dbReference>
<evidence type="ECO:0000259" key="3">
    <source>
        <dbReference type="SMART" id="SM00331"/>
    </source>
</evidence>
<feature type="compositionally biased region" description="Basic and acidic residues" evidence="2">
    <location>
        <begin position="492"/>
        <end position="504"/>
    </location>
</feature>
<feature type="compositionally biased region" description="Low complexity" evidence="2">
    <location>
        <begin position="25"/>
        <end position="36"/>
    </location>
</feature>
<accession>A0A5P2UFE0</accession>
<dbReference type="PANTHER" id="PTHR43156:SF2">
    <property type="entry name" value="STAGE II SPORULATION PROTEIN E"/>
    <property type="match status" value="1"/>
</dbReference>
<dbReference type="PANTHER" id="PTHR43156">
    <property type="entry name" value="STAGE II SPORULATION PROTEIN E-RELATED"/>
    <property type="match status" value="1"/>
</dbReference>
<dbReference type="EMBL" id="CP023701">
    <property type="protein sequence ID" value="QEU77718.1"/>
    <property type="molecule type" value="Genomic_DNA"/>
</dbReference>
<dbReference type="SMART" id="SM00331">
    <property type="entry name" value="PP2C_SIG"/>
    <property type="match status" value="1"/>
</dbReference>
<organism evidence="4 5">
    <name type="scientific">Streptomyces subrutilus</name>
    <dbReference type="NCBI Taxonomy" id="36818"/>
    <lineage>
        <taxon>Bacteria</taxon>
        <taxon>Bacillati</taxon>
        <taxon>Actinomycetota</taxon>
        <taxon>Actinomycetes</taxon>
        <taxon>Kitasatosporales</taxon>
        <taxon>Streptomycetaceae</taxon>
        <taxon>Streptomyces</taxon>
    </lineage>
</organism>
<name>A0A5P2UFE0_9ACTN</name>
<evidence type="ECO:0000256" key="1">
    <source>
        <dbReference type="ARBA" id="ARBA00022801"/>
    </source>
</evidence>
<feature type="compositionally biased region" description="Pro residues" evidence="2">
    <location>
        <begin position="37"/>
        <end position="48"/>
    </location>
</feature>
<reference evidence="4 5" key="1">
    <citation type="submission" date="2017-09" db="EMBL/GenBank/DDBJ databases">
        <authorList>
            <person name="Lee N."/>
            <person name="Cho B.-K."/>
        </authorList>
    </citation>
    <scope>NUCLEOTIDE SEQUENCE [LARGE SCALE GENOMIC DNA]</scope>
    <source>
        <strain evidence="4 5">ATCC 27467</strain>
    </source>
</reference>
<feature type="domain" description="PPM-type phosphatase" evidence="3">
    <location>
        <begin position="265"/>
        <end position="481"/>
    </location>
</feature>
<dbReference type="Proteomes" id="UP000326831">
    <property type="component" value="Chromosome"/>
</dbReference>
<evidence type="ECO:0000313" key="4">
    <source>
        <dbReference type="EMBL" id="QEU77718.1"/>
    </source>
</evidence>
<gene>
    <name evidence="4" type="ORF">CP968_04960</name>
</gene>
<sequence>MPQVRRISRIRWAGQPPSPVRRSGRSSPGPMKAWAPAPGPPAPGPWSPGPRRRRPGRPYRAPGRGRGGPGGRPRDQGPDVRGRAPGRRCGAAGTGSGPGPASGRSPRIRRRAAPRGPHSSSPRALIVQRFEVPTARAATTHVHRVLPWGLWGLSIAAELWTGQDVRLGPLLAAVPALAAASHTWRSVLAFGALSLVTLGAFRWYEPAGRPSALVVVLAIAAGTAAGALSAAGRAREQRRLDELRATVGKVQQAVLRPLPESVAGYQVAGFYRAAGAENKVGGDFYEALNTPNGLRLVIGDVCGKGLPAVDATVTLLGAFREAAFLEVDLARVAHRMDQALVRRQESTGDSRFASVLLIQADADGRLTLVNCGHVPPLHIDHDARVRELRLRPGRLLGLPAGGPQLPATATHELPPGACLLATTDGITEARDDRRAFFDVAAAVAHHRHTSAGHRMQTLLDELHRHTGGRLDDDAAAIAIATPATADAPHGPDAPHHELGDAAPA</sequence>
<dbReference type="KEGG" id="ssub:CP968_04960"/>
<dbReference type="InterPro" id="IPR001932">
    <property type="entry name" value="PPM-type_phosphatase-like_dom"/>
</dbReference>
<keyword evidence="5" id="KW-1185">Reference proteome</keyword>
<feature type="region of interest" description="Disordered" evidence="2">
    <location>
        <begin position="1"/>
        <end position="124"/>
    </location>
</feature>